<evidence type="ECO:0000256" key="6">
    <source>
        <dbReference type="SAM" id="MobiDB-lite"/>
    </source>
</evidence>
<dbReference type="AlphaFoldDB" id="A0A9P5PWV8"/>
<accession>A0A9P5PWV8</accession>
<dbReference type="PROSITE" id="PS50011">
    <property type="entry name" value="PROTEIN_KINASE_DOM"/>
    <property type="match status" value="1"/>
</dbReference>
<organism evidence="8 9">
    <name type="scientific">Rhodocollybia butyracea</name>
    <dbReference type="NCBI Taxonomy" id="206335"/>
    <lineage>
        <taxon>Eukaryota</taxon>
        <taxon>Fungi</taxon>
        <taxon>Dikarya</taxon>
        <taxon>Basidiomycota</taxon>
        <taxon>Agaricomycotina</taxon>
        <taxon>Agaricomycetes</taxon>
        <taxon>Agaricomycetidae</taxon>
        <taxon>Agaricales</taxon>
        <taxon>Marasmiineae</taxon>
        <taxon>Omphalotaceae</taxon>
        <taxon>Rhodocollybia</taxon>
    </lineage>
</organism>
<evidence type="ECO:0000256" key="1">
    <source>
        <dbReference type="ARBA" id="ARBA00022527"/>
    </source>
</evidence>
<name>A0A9P5PWV8_9AGAR</name>
<dbReference type="PANTHER" id="PTHR24351">
    <property type="entry name" value="RIBOSOMAL PROTEIN S6 KINASE"/>
    <property type="match status" value="1"/>
</dbReference>
<dbReference type="Gene3D" id="3.30.200.20">
    <property type="entry name" value="Phosphorylase Kinase, domain 1"/>
    <property type="match status" value="1"/>
</dbReference>
<keyword evidence="5" id="KW-0067">ATP-binding</keyword>
<feature type="region of interest" description="Disordered" evidence="6">
    <location>
        <begin position="1"/>
        <end position="24"/>
    </location>
</feature>
<evidence type="ECO:0000256" key="5">
    <source>
        <dbReference type="ARBA" id="ARBA00022840"/>
    </source>
</evidence>
<dbReference type="GO" id="GO:0005524">
    <property type="term" value="F:ATP binding"/>
    <property type="evidence" value="ECO:0007669"/>
    <property type="project" value="UniProtKB-KW"/>
</dbReference>
<keyword evidence="3" id="KW-0547">Nucleotide-binding</keyword>
<gene>
    <name evidence="8" type="ORF">BDP27DRAFT_1288440</name>
</gene>
<sequence length="337" mass="38745">MHSTCTVLSNVSEESEQSDSTRQTNDCLSLPVIDMEPFDDIPFSESFSGLFGLELNHSTRLANDMSYNVDRITDIQGLDSDWDDDDIDEIVVISRKPTIHEALIDIRDRKKFLEHVFSLSEFDFTDRRIESGQTIVGTHTIRKRDTNRVYTMKAFPATPSLNWPFELRLLEMLTELDCPFIPYILRRIFEHQSLFVLLDSYPAGNMLNYVLQDGALDPDEVLFYSSEIAEAISVLHDAKIQHRGIEPTNVMIYSDGHIVLSGFELARFDGQEFSSIDQRVPRDYEYRAPEVLLRWEHDQLVDCWGLGCIIYFMTFGEVMSLSVYLYVFSSAGSIPFP</sequence>
<evidence type="ECO:0000313" key="8">
    <source>
        <dbReference type="EMBL" id="KAF9074024.1"/>
    </source>
</evidence>
<comment type="caution">
    <text evidence="8">The sequence shown here is derived from an EMBL/GenBank/DDBJ whole genome shotgun (WGS) entry which is preliminary data.</text>
</comment>
<proteinExistence type="predicted"/>
<dbReference type="GO" id="GO:0004674">
    <property type="term" value="F:protein serine/threonine kinase activity"/>
    <property type="evidence" value="ECO:0007669"/>
    <property type="project" value="UniProtKB-KW"/>
</dbReference>
<keyword evidence="1" id="KW-0723">Serine/threonine-protein kinase</keyword>
<evidence type="ECO:0000259" key="7">
    <source>
        <dbReference type="PROSITE" id="PS50011"/>
    </source>
</evidence>
<evidence type="ECO:0000256" key="4">
    <source>
        <dbReference type="ARBA" id="ARBA00022777"/>
    </source>
</evidence>
<dbReference type="InterPro" id="IPR011009">
    <property type="entry name" value="Kinase-like_dom_sf"/>
</dbReference>
<evidence type="ECO:0000256" key="2">
    <source>
        <dbReference type="ARBA" id="ARBA00022679"/>
    </source>
</evidence>
<evidence type="ECO:0000256" key="3">
    <source>
        <dbReference type="ARBA" id="ARBA00022741"/>
    </source>
</evidence>
<keyword evidence="2" id="KW-0808">Transferase</keyword>
<protein>
    <submittedName>
        <fullName evidence="8">Kinase-like domain-containing protein</fullName>
    </submittedName>
</protein>
<feature type="domain" description="Protein kinase" evidence="7">
    <location>
        <begin position="113"/>
        <end position="337"/>
    </location>
</feature>
<reference evidence="8" key="1">
    <citation type="submission" date="2020-11" db="EMBL/GenBank/DDBJ databases">
        <authorList>
            <consortium name="DOE Joint Genome Institute"/>
            <person name="Ahrendt S."/>
            <person name="Riley R."/>
            <person name="Andreopoulos W."/>
            <person name="Labutti K."/>
            <person name="Pangilinan J."/>
            <person name="Ruiz-Duenas F.J."/>
            <person name="Barrasa J.M."/>
            <person name="Sanchez-Garcia M."/>
            <person name="Camarero S."/>
            <person name="Miyauchi S."/>
            <person name="Serrano A."/>
            <person name="Linde D."/>
            <person name="Babiker R."/>
            <person name="Drula E."/>
            <person name="Ayuso-Fernandez I."/>
            <person name="Pacheco R."/>
            <person name="Padilla G."/>
            <person name="Ferreira P."/>
            <person name="Barriuso J."/>
            <person name="Kellner H."/>
            <person name="Castanera R."/>
            <person name="Alfaro M."/>
            <person name="Ramirez L."/>
            <person name="Pisabarro A.G."/>
            <person name="Kuo A."/>
            <person name="Tritt A."/>
            <person name="Lipzen A."/>
            <person name="He G."/>
            <person name="Yan M."/>
            <person name="Ng V."/>
            <person name="Cullen D."/>
            <person name="Martin F."/>
            <person name="Rosso M.-N."/>
            <person name="Henrissat B."/>
            <person name="Hibbett D."/>
            <person name="Martinez A.T."/>
            <person name="Grigoriev I.V."/>
        </authorList>
    </citation>
    <scope>NUCLEOTIDE SEQUENCE</scope>
    <source>
        <strain evidence="8">AH 40177</strain>
    </source>
</reference>
<dbReference type="SUPFAM" id="SSF56112">
    <property type="entry name" value="Protein kinase-like (PK-like)"/>
    <property type="match status" value="1"/>
</dbReference>
<dbReference type="OrthoDB" id="347657at2759"/>
<dbReference type="SMART" id="SM00220">
    <property type="entry name" value="S_TKc"/>
    <property type="match status" value="1"/>
</dbReference>
<dbReference type="Pfam" id="PF00069">
    <property type="entry name" value="Pkinase"/>
    <property type="match status" value="1"/>
</dbReference>
<keyword evidence="9" id="KW-1185">Reference proteome</keyword>
<dbReference type="Proteomes" id="UP000772434">
    <property type="component" value="Unassembled WGS sequence"/>
</dbReference>
<dbReference type="EMBL" id="JADNRY010000015">
    <property type="protein sequence ID" value="KAF9074024.1"/>
    <property type="molecule type" value="Genomic_DNA"/>
</dbReference>
<keyword evidence="4 8" id="KW-0418">Kinase</keyword>
<evidence type="ECO:0000313" key="9">
    <source>
        <dbReference type="Proteomes" id="UP000772434"/>
    </source>
</evidence>
<dbReference type="Gene3D" id="1.10.510.10">
    <property type="entry name" value="Transferase(Phosphotransferase) domain 1"/>
    <property type="match status" value="1"/>
</dbReference>
<dbReference type="InterPro" id="IPR000719">
    <property type="entry name" value="Prot_kinase_dom"/>
</dbReference>